<feature type="transmembrane region" description="Helical" evidence="1">
    <location>
        <begin position="129"/>
        <end position="152"/>
    </location>
</feature>
<dbReference type="InterPro" id="IPR046188">
    <property type="entry name" value="DUF6216"/>
</dbReference>
<dbReference type="RefSeq" id="WP_092937642.1">
    <property type="nucleotide sequence ID" value="NZ_FONX01000002.1"/>
</dbReference>
<protein>
    <submittedName>
        <fullName evidence="2">Uncharacterized protein</fullName>
    </submittedName>
</protein>
<reference evidence="3" key="1">
    <citation type="submission" date="2016-10" db="EMBL/GenBank/DDBJ databases">
        <authorList>
            <person name="Varghese N."/>
            <person name="Submissions S."/>
        </authorList>
    </citation>
    <scope>NUCLEOTIDE SEQUENCE [LARGE SCALE GENOMIC DNA]</scope>
    <source>
        <strain evidence="3">DSM 27981</strain>
    </source>
</reference>
<gene>
    <name evidence="2" type="ORF">SAMN04489711_102181</name>
</gene>
<dbReference type="AlphaFoldDB" id="A0A1I2ARZ2"/>
<evidence type="ECO:0000256" key="1">
    <source>
        <dbReference type="SAM" id="Phobius"/>
    </source>
</evidence>
<dbReference type="STRING" id="1177982.SAMN04489711_102181"/>
<keyword evidence="1" id="KW-0472">Membrane</keyword>
<keyword evidence="1" id="KW-0812">Transmembrane</keyword>
<sequence length="285" mass="31867">MDNTALALVNPNGLVTALPVLLPLGIAALFGWVMWRTESWHVLRQRIWRVTHGKGEITDPDIRRFIEEQTDLGAFRIFVGPAVRSIREARELMEWCRSRDVDLGTLRECGEYFDPRTRRIKAGERYLKWAGRVWGCSAMLLLLAGIAALQLMTVSSTLLSIKSSGQPFLASESTVSSLWPPFYGPSLTRADCADPRAAAQRISFNPEDTAVVCELLAAPEFKEFLRKALFEQRTSLLLIGLIALGSMYFLGVSALRCKSARELRARQLNPAMPAQQMELDFGNPP</sequence>
<keyword evidence="1" id="KW-1133">Transmembrane helix</keyword>
<accession>A0A1I2ARZ2</accession>
<dbReference type="OrthoDB" id="8850090at2"/>
<keyword evidence="3" id="KW-1185">Reference proteome</keyword>
<name>A0A1I2ARZ2_9BURK</name>
<dbReference type="Proteomes" id="UP000199119">
    <property type="component" value="Unassembled WGS sequence"/>
</dbReference>
<feature type="transmembrane region" description="Helical" evidence="1">
    <location>
        <begin position="236"/>
        <end position="257"/>
    </location>
</feature>
<organism evidence="2 3">
    <name type="scientific">Paracidovorax wautersii</name>
    <dbReference type="NCBI Taxonomy" id="1177982"/>
    <lineage>
        <taxon>Bacteria</taxon>
        <taxon>Pseudomonadati</taxon>
        <taxon>Pseudomonadota</taxon>
        <taxon>Betaproteobacteria</taxon>
        <taxon>Burkholderiales</taxon>
        <taxon>Comamonadaceae</taxon>
        <taxon>Paracidovorax</taxon>
    </lineage>
</organism>
<evidence type="ECO:0000313" key="2">
    <source>
        <dbReference type="EMBL" id="SFE46509.1"/>
    </source>
</evidence>
<evidence type="ECO:0000313" key="3">
    <source>
        <dbReference type="Proteomes" id="UP000199119"/>
    </source>
</evidence>
<proteinExistence type="predicted"/>
<dbReference type="EMBL" id="FONX01000002">
    <property type="protein sequence ID" value="SFE46509.1"/>
    <property type="molecule type" value="Genomic_DNA"/>
</dbReference>
<feature type="transmembrane region" description="Helical" evidence="1">
    <location>
        <begin position="12"/>
        <end position="35"/>
    </location>
</feature>
<dbReference type="Pfam" id="PF19723">
    <property type="entry name" value="DUF6216"/>
    <property type="match status" value="1"/>
</dbReference>